<proteinExistence type="predicted"/>
<reference evidence="1 2" key="1">
    <citation type="submission" date="2023-05" db="EMBL/GenBank/DDBJ databases">
        <title>B98-5 Cell Line De Novo Hybrid Assembly: An Optical Mapping Approach.</title>
        <authorList>
            <person name="Kananen K."/>
            <person name="Auerbach J.A."/>
            <person name="Kautto E."/>
            <person name="Blachly J.S."/>
        </authorList>
    </citation>
    <scope>NUCLEOTIDE SEQUENCE [LARGE SCALE GENOMIC DNA]</scope>
    <source>
        <strain evidence="1">B95-8</strain>
        <tissue evidence="1">Cell line</tissue>
    </source>
</reference>
<evidence type="ECO:0000313" key="2">
    <source>
        <dbReference type="Proteomes" id="UP001266305"/>
    </source>
</evidence>
<comment type="caution">
    <text evidence="1">The sequence shown here is derived from an EMBL/GenBank/DDBJ whole genome shotgun (WGS) entry which is preliminary data.</text>
</comment>
<accession>A0ABQ9UAH8</accession>
<name>A0ABQ9UAH8_SAGOE</name>
<protein>
    <submittedName>
        <fullName evidence="1">Uncharacterized protein</fullName>
    </submittedName>
</protein>
<organism evidence="1 2">
    <name type="scientific">Saguinus oedipus</name>
    <name type="common">Cotton-top tamarin</name>
    <name type="synonym">Oedipomidas oedipus</name>
    <dbReference type="NCBI Taxonomy" id="9490"/>
    <lineage>
        <taxon>Eukaryota</taxon>
        <taxon>Metazoa</taxon>
        <taxon>Chordata</taxon>
        <taxon>Craniata</taxon>
        <taxon>Vertebrata</taxon>
        <taxon>Euteleostomi</taxon>
        <taxon>Mammalia</taxon>
        <taxon>Eutheria</taxon>
        <taxon>Euarchontoglires</taxon>
        <taxon>Primates</taxon>
        <taxon>Haplorrhini</taxon>
        <taxon>Platyrrhini</taxon>
        <taxon>Cebidae</taxon>
        <taxon>Callitrichinae</taxon>
        <taxon>Saguinus</taxon>
    </lineage>
</organism>
<dbReference type="Proteomes" id="UP001266305">
    <property type="component" value="Unassembled WGS sequence"/>
</dbReference>
<dbReference type="EMBL" id="JASSZA010000015">
    <property type="protein sequence ID" value="KAK2093352.1"/>
    <property type="molecule type" value="Genomic_DNA"/>
</dbReference>
<gene>
    <name evidence="1" type="ORF">P7K49_029881</name>
</gene>
<sequence length="128" mass="13770">MDYYIGRGRAETRGGEVLGKGQMFRVTLWTQVVQTGCTVQELAEVVQAVWASGPQCLRVIAAQAGAVQKGVFKLEAGTGSLGVLTPLHQGPHLLGESQKPNCPAWPRQCPYCLTPLLTLKGKGIPLWV</sequence>
<evidence type="ECO:0000313" key="1">
    <source>
        <dbReference type="EMBL" id="KAK2093352.1"/>
    </source>
</evidence>
<keyword evidence="2" id="KW-1185">Reference proteome</keyword>